<reference evidence="1" key="1">
    <citation type="submission" date="2021-01" db="EMBL/GenBank/DDBJ databases">
        <title>Whole genome shotgun sequence of Virgisporangium aurantiacum NBRC 16421.</title>
        <authorList>
            <person name="Komaki H."/>
            <person name="Tamura T."/>
        </authorList>
    </citation>
    <scope>NUCLEOTIDE SEQUENCE</scope>
    <source>
        <strain evidence="1">NBRC 16421</strain>
    </source>
</reference>
<accession>A0A8J3Z154</accession>
<protein>
    <submittedName>
        <fullName evidence="1">Uncharacterized protein</fullName>
    </submittedName>
</protein>
<evidence type="ECO:0000313" key="1">
    <source>
        <dbReference type="EMBL" id="GIJ55561.1"/>
    </source>
</evidence>
<sequence>MAVQVGVVGPHDLVDDVAAVCEEQSRVTAYRLNYGHESEAPAITAAHGSSVDAWLFTGVVPYTLCREAETLTRPAVFVDYTGATLLQALVRLVREGHDVSRMSIDTLPTADVVATFTEAGVPVANIATLPYRGGVTSAQTETFHRRARRGPRGSQVALTCLRSVYERLRGEMPVHRLAPSTHAVRNAVRQLLLETDNQMREDAQLVIGLAELSGGDEGLLKEVVGVGGTMTPLAGGMHLLISTRGPLYAATNGFSGLPMLRRLAELHETVRIGFGLGRGAAEAENLARRALSRARKFGPVASVLSTRDNDLILAAAGPPADPAGANLAVVAQRVGLSVATLQRLREVRESAGSAPVNTRDLADRLGVQPRTARRMLNRLELAGLAERTGSLASGSSGRPSTLYRITI</sequence>
<dbReference type="SUPFAM" id="SSF46785">
    <property type="entry name" value="Winged helix' DNA-binding domain"/>
    <property type="match status" value="1"/>
</dbReference>
<dbReference type="AlphaFoldDB" id="A0A8J3Z154"/>
<dbReference type="InterPro" id="IPR036388">
    <property type="entry name" value="WH-like_DNA-bd_sf"/>
</dbReference>
<name>A0A8J3Z154_9ACTN</name>
<proteinExistence type="predicted"/>
<dbReference type="InterPro" id="IPR036390">
    <property type="entry name" value="WH_DNA-bd_sf"/>
</dbReference>
<organism evidence="1 2">
    <name type="scientific">Virgisporangium aurantiacum</name>
    <dbReference type="NCBI Taxonomy" id="175570"/>
    <lineage>
        <taxon>Bacteria</taxon>
        <taxon>Bacillati</taxon>
        <taxon>Actinomycetota</taxon>
        <taxon>Actinomycetes</taxon>
        <taxon>Micromonosporales</taxon>
        <taxon>Micromonosporaceae</taxon>
        <taxon>Virgisporangium</taxon>
    </lineage>
</organism>
<keyword evidence="2" id="KW-1185">Reference proteome</keyword>
<dbReference type="RefSeq" id="WP_203992537.1">
    <property type="nucleotide sequence ID" value="NZ_BOPG01000019.1"/>
</dbReference>
<dbReference type="Gene3D" id="1.10.10.10">
    <property type="entry name" value="Winged helix-like DNA-binding domain superfamily/Winged helix DNA-binding domain"/>
    <property type="match status" value="1"/>
</dbReference>
<gene>
    <name evidence="1" type="ORF">Vau01_030770</name>
</gene>
<dbReference type="EMBL" id="BOPG01000019">
    <property type="protein sequence ID" value="GIJ55561.1"/>
    <property type="molecule type" value="Genomic_DNA"/>
</dbReference>
<dbReference type="Proteomes" id="UP000612585">
    <property type="component" value="Unassembled WGS sequence"/>
</dbReference>
<comment type="caution">
    <text evidence="1">The sequence shown here is derived from an EMBL/GenBank/DDBJ whole genome shotgun (WGS) entry which is preliminary data.</text>
</comment>
<evidence type="ECO:0000313" key="2">
    <source>
        <dbReference type="Proteomes" id="UP000612585"/>
    </source>
</evidence>